<evidence type="ECO:0000313" key="1">
    <source>
        <dbReference type="EMBL" id="KAH7838778.1"/>
    </source>
</evidence>
<gene>
    <name evidence="1" type="ORF">Vadar_031079</name>
</gene>
<keyword evidence="2" id="KW-1185">Reference proteome</keyword>
<proteinExistence type="predicted"/>
<dbReference type="EMBL" id="CM037156">
    <property type="protein sequence ID" value="KAH7838778.1"/>
    <property type="molecule type" value="Genomic_DNA"/>
</dbReference>
<name>A0ACB7XDU3_9ERIC</name>
<sequence length="648" mass="72839">MPGSSLLCSSNSLSPSLSLSTSQRFTPPLQNRCATTTAVAFCRLPSCCWQTRPSILTPLHSTAIQEIVETSKAEPGFVEIGYISSVHGLEGEVRVKSSTDFPELRFSKPGRRWLRQQVSGKEAIKEVDLLQGRGHPGQKSWIVKFNSINTVDQARLLIGSTILVSEEDKPELEEGEFYSNDLLGMRVILKETGEPVGTVVNIFNNGASDVLHVMLNSSTAERPESEASASGPLVWVPFVEAIVPNVDMNNREMLITPPKGLLDLNIRSDERSKKERRQIEWKERKKFQKRLIAAKKKLCEMEQQHVFHGFRFGERSQTNALAGQIANVNSKLLQQAIQTLDTPSKRWNFHEFVEINLAKEARNTLRISEVRLSNSKLHEKGHLLASEGKLATVLYMDDCQRKGSGFAPDLVDKGEISSHLLLDGFFHDKRRFLKTKDRDSMPLILVCPAHEIHPLQNAFASHNHFGFDSTKVWFLEEEKLPVVRTSPEQSKHKILMKSPWEILQTPVGSGGVISLLSSNNILENLSEMGVEYIEVSSVSQRYIGSYTLLGLVTSCEANIGIQICKDINDLEDNFDMVFSMKFMKHLIKNINELPFDAIPKPYPHVEKVDNEWVDVVPNTPNSYVLRCSIYGSLNMSPPDKVCLMEVTE</sequence>
<dbReference type="Proteomes" id="UP000828048">
    <property type="component" value="Chromosome 6"/>
</dbReference>
<comment type="caution">
    <text evidence="1">The sequence shown here is derived from an EMBL/GenBank/DDBJ whole genome shotgun (WGS) entry which is preliminary data.</text>
</comment>
<organism evidence="1 2">
    <name type="scientific">Vaccinium darrowii</name>
    <dbReference type="NCBI Taxonomy" id="229202"/>
    <lineage>
        <taxon>Eukaryota</taxon>
        <taxon>Viridiplantae</taxon>
        <taxon>Streptophyta</taxon>
        <taxon>Embryophyta</taxon>
        <taxon>Tracheophyta</taxon>
        <taxon>Spermatophyta</taxon>
        <taxon>Magnoliopsida</taxon>
        <taxon>eudicotyledons</taxon>
        <taxon>Gunneridae</taxon>
        <taxon>Pentapetalae</taxon>
        <taxon>asterids</taxon>
        <taxon>Ericales</taxon>
        <taxon>Ericaceae</taxon>
        <taxon>Vaccinioideae</taxon>
        <taxon>Vaccinieae</taxon>
        <taxon>Vaccinium</taxon>
    </lineage>
</organism>
<protein>
    <submittedName>
        <fullName evidence="1">Uncharacterized protein</fullName>
    </submittedName>
</protein>
<evidence type="ECO:0000313" key="2">
    <source>
        <dbReference type="Proteomes" id="UP000828048"/>
    </source>
</evidence>
<reference evidence="1 2" key="1">
    <citation type="journal article" date="2021" name="Hortic Res">
        <title>High-quality reference genome and annotation aids understanding of berry development for evergreen blueberry (Vaccinium darrowii).</title>
        <authorList>
            <person name="Yu J."/>
            <person name="Hulse-Kemp A.M."/>
            <person name="Babiker E."/>
            <person name="Staton M."/>
        </authorList>
    </citation>
    <scope>NUCLEOTIDE SEQUENCE [LARGE SCALE GENOMIC DNA]</scope>
    <source>
        <strain evidence="2">cv. NJ 8807/NJ 8810</strain>
        <tissue evidence="1">Young leaf</tissue>
    </source>
</reference>
<accession>A0ACB7XDU3</accession>